<proteinExistence type="inferred from homology"/>
<dbReference type="Gene3D" id="1.10.472.80">
    <property type="entry name" value="Ypt/Rab-GAP domain of gyp1p, domain 3"/>
    <property type="match status" value="1"/>
</dbReference>
<accession>A0A418AUB4</accession>
<keyword evidence="4" id="KW-0378">Hydrolase</keyword>
<dbReference type="InterPro" id="IPR009003">
    <property type="entry name" value="Peptidase_S1_PA"/>
</dbReference>
<dbReference type="PROSITE" id="PS00135">
    <property type="entry name" value="TRYPSIN_SER"/>
    <property type="match status" value="1"/>
</dbReference>
<dbReference type="VEuPathDB" id="FungiDB:H310_13595"/>
<keyword evidence="3" id="KW-1015">Disulfide bond</keyword>
<dbReference type="SUPFAM" id="SSF50494">
    <property type="entry name" value="Trypsin-like serine proteases"/>
    <property type="match status" value="1"/>
</dbReference>
<keyword evidence="4" id="KW-0720">Serine protease</keyword>
<evidence type="ECO:0000256" key="3">
    <source>
        <dbReference type="ARBA" id="ARBA00023157"/>
    </source>
</evidence>
<dbReference type="AlphaFoldDB" id="A0A418AUB4"/>
<dbReference type="GO" id="GO:0004252">
    <property type="term" value="F:serine-type endopeptidase activity"/>
    <property type="evidence" value="ECO:0007669"/>
    <property type="project" value="InterPro"/>
</dbReference>
<dbReference type="PROSITE" id="PS00134">
    <property type="entry name" value="TRYPSIN_HIS"/>
    <property type="match status" value="1"/>
</dbReference>
<keyword evidence="2" id="KW-0843">Virulence</keyword>
<keyword evidence="8" id="KW-1185">Reference proteome</keyword>
<dbReference type="InterPro" id="IPR043504">
    <property type="entry name" value="Peptidase_S1_PA_chymotrypsin"/>
</dbReference>
<dbReference type="PROSITE" id="PS50240">
    <property type="entry name" value="TRYPSIN_DOM"/>
    <property type="match status" value="1"/>
</dbReference>
<evidence type="ECO:0000313" key="8">
    <source>
        <dbReference type="Proteomes" id="UP000285060"/>
    </source>
</evidence>
<comment type="caution">
    <text evidence="7">The sequence shown here is derived from an EMBL/GenBank/DDBJ whole genome shotgun (WGS) entry which is preliminary data.</text>
</comment>
<evidence type="ECO:0000256" key="2">
    <source>
        <dbReference type="ARBA" id="ARBA00023026"/>
    </source>
</evidence>
<dbReference type="Pfam" id="PF00566">
    <property type="entry name" value="RabGAP-TBC"/>
    <property type="match status" value="1"/>
</dbReference>
<dbReference type="InterPro" id="IPR018114">
    <property type="entry name" value="TRYPSIN_HIS"/>
</dbReference>
<dbReference type="PRINTS" id="PR00722">
    <property type="entry name" value="CHYMOTRYPSIN"/>
</dbReference>
<evidence type="ECO:0000313" key="7">
    <source>
        <dbReference type="EMBL" id="RHY29021.1"/>
    </source>
</evidence>
<dbReference type="PANTHER" id="PTHR24276">
    <property type="entry name" value="POLYSERASE-RELATED"/>
    <property type="match status" value="1"/>
</dbReference>
<dbReference type="InterPro" id="IPR001314">
    <property type="entry name" value="Peptidase_S1A"/>
</dbReference>
<gene>
    <name evidence="7" type="ORF">DYB32_005520</name>
</gene>
<dbReference type="InterPro" id="IPR035969">
    <property type="entry name" value="Rab-GAP_TBC_sf"/>
</dbReference>
<dbReference type="GO" id="GO:0006508">
    <property type="term" value="P:proteolysis"/>
    <property type="evidence" value="ECO:0007669"/>
    <property type="project" value="UniProtKB-KW"/>
</dbReference>
<sequence>MSYIAALLCLHMPTDRFLTFQCLANVMVHEHLFTFYLLDVDLAHNYYMWFDEFFKMELPQLFQHFNSIGVPTSLFLMNWLQTLFLQVLPLEVASRVLCVLGFASMLRCLIKPRFLVLDDEKSMRVRCVFDNFLLDGVLFLFRTALAILTLLGPTLLENDLDVALPLLQRHYQHQSRWFEALAEDKLFATIAAIHTPSHVYMGVETLVQNVYFYLPGTASAAYPQQKVSDRAYVVTAAHCVTFRHAPPKELFVSVGSVVHNGTDGDIRTVAMYWTAPTFMNALLGSDIAVLKLSAPSTKRPVALSNDSIRANTSTIAFGWGATSPSAYASATLLQANLTTIDSDECQRRIRASSNDSSYTSWHATDSHMCAGGIAGTGTCYGDSGGPVVVNPSCDDIEFPIRPRQPVLVGTVSFGVACAAGVPDVFSRLSTAKPFIDKYSVGHTWIE</sequence>
<organism evidence="7 8">
    <name type="scientific">Aphanomyces invadans</name>
    <dbReference type="NCBI Taxonomy" id="157072"/>
    <lineage>
        <taxon>Eukaryota</taxon>
        <taxon>Sar</taxon>
        <taxon>Stramenopiles</taxon>
        <taxon>Oomycota</taxon>
        <taxon>Saprolegniomycetes</taxon>
        <taxon>Saprolegniales</taxon>
        <taxon>Verrucalvaceae</taxon>
        <taxon>Aphanomyces</taxon>
    </lineage>
</organism>
<reference evidence="7 8" key="1">
    <citation type="submission" date="2018-08" db="EMBL/GenBank/DDBJ databases">
        <title>Aphanomyces genome sequencing and annotation.</title>
        <authorList>
            <person name="Minardi D."/>
            <person name="Oidtmann B."/>
            <person name="Van Der Giezen M."/>
            <person name="Studholme D.J."/>
        </authorList>
    </citation>
    <scope>NUCLEOTIDE SEQUENCE [LARGE SCALE GENOMIC DNA]</scope>
    <source>
        <strain evidence="7 8">NJM0002</strain>
    </source>
</reference>
<feature type="domain" description="Peptidase S1" evidence="6">
    <location>
        <begin position="196"/>
        <end position="446"/>
    </location>
</feature>
<evidence type="ECO:0000256" key="1">
    <source>
        <dbReference type="ARBA" id="ARBA00007664"/>
    </source>
</evidence>
<evidence type="ECO:0000259" key="5">
    <source>
        <dbReference type="PROSITE" id="PS50086"/>
    </source>
</evidence>
<dbReference type="Pfam" id="PF00089">
    <property type="entry name" value="Trypsin"/>
    <property type="match status" value="1"/>
</dbReference>
<feature type="domain" description="Rab-GAP TBC" evidence="5">
    <location>
        <begin position="1"/>
        <end position="104"/>
    </location>
</feature>
<keyword evidence="4" id="KW-0645">Protease</keyword>
<dbReference type="InterPro" id="IPR050430">
    <property type="entry name" value="Peptidase_S1"/>
</dbReference>
<dbReference type="PROSITE" id="PS50086">
    <property type="entry name" value="TBC_RABGAP"/>
    <property type="match status" value="1"/>
</dbReference>
<dbReference type="EMBL" id="QUSY01000492">
    <property type="protein sequence ID" value="RHY29021.1"/>
    <property type="molecule type" value="Genomic_DNA"/>
</dbReference>
<dbReference type="Proteomes" id="UP000285060">
    <property type="component" value="Unassembled WGS sequence"/>
</dbReference>
<dbReference type="CDD" id="cd00190">
    <property type="entry name" value="Tryp_SPc"/>
    <property type="match status" value="1"/>
</dbReference>
<dbReference type="SUPFAM" id="SSF47923">
    <property type="entry name" value="Ypt/Rab-GAP domain of gyp1p"/>
    <property type="match status" value="1"/>
</dbReference>
<dbReference type="SMART" id="SM00020">
    <property type="entry name" value="Tryp_SPc"/>
    <property type="match status" value="1"/>
</dbReference>
<dbReference type="InterPro" id="IPR001254">
    <property type="entry name" value="Trypsin_dom"/>
</dbReference>
<comment type="similarity">
    <text evidence="1">Belongs to the peptidase S1 family.</text>
</comment>
<dbReference type="InterPro" id="IPR000195">
    <property type="entry name" value="Rab-GAP-TBC_dom"/>
</dbReference>
<dbReference type="PANTHER" id="PTHR24276:SF96">
    <property type="entry name" value="PEPTIDASE S1 DOMAIN-CONTAINING PROTEIN"/>
    <property type="match status" value="1"/>
</dbReference>
<evidence type="ECO:0008006" key="9">
    <source>
        <dbReference type="Google" id="ProtNLM"/>
    </source>
</evidence>
<evidence type="ECO:0000256" key="4">
    <source>
        <dbReference type="RuleBase" id="RU363034"/>
    </source>
</evidence>
<evidence type="ECO:0000259" key="6">
    <source>
        <dbReference type="PROSITE" id="PS50240"/>
    </source>
</evidence>
<protein>
    <recommendedName>
        <fullName evidence="9">Peptidase S1 domain-containing protein</fullName>
    </recommendedName>
</protein>
<dbReference type="Gene3D" id="2.40.10.10">
    <property type="entry name" value="Trypsin-like serine proteases"/>
    <property type="match status" value="1"/>
</dbReference>
<dbReference type="InterPro" id="IPR033116">
    <property type="entry name" value="TRYPSIN_SER"/>
</dbReference>
<name>A0A418AUB4_9STRA</name>